<gene>
    <name evidence="1" type="ORF">SNE40_011463</name>
</gene>
<evidence type="ECO:0000313" key="2">
    <source>
        <dbReference type="Proteomes" id="UP001347796"/>
    </source>
</evidence>
<dbReference type="EMBL" id="JAZGQO010000008">
    <property type="protein sequence ID" value="KAK6179004.1"/>
    <property type="molecule type" value="Genomic_DNA"/>
</dbReference>
<proteinExistence type="predicted"/>
<dbReference type="Proteomes" id="UP001347796">
    <property type="component" value="Unassembled WGS sequence"/>
</dbReference>
<protein>
    <submittedName>
        <fullName evidence="1">Uncharacterized protein</fullName>
    </submittedName>
</protein>
<sequence length="89" mass="10697">MRLTVLVGNYFKKYIQYEIRKSTGVTIEKTFRKPIEMRRKKYLFTEDRPWTDGAKQANHLTEKLEEVLVEPISDEEWKVFKGDRVCDIL</sequence>
<accession>A0AAN8JNK9</accession>
<name>A0AAN8JNK9_PATCE</name>
<reference evidence="1 2" key="1">
    <citation type="submission" date="2024-01" db="EMBL/GenBank/DDBJ databases">
        <title>The genome of the rayed Mediterranean limpet Patella caerulea (Linnaeus, 1758).</title>
        <authorList>
            <person name="Anh-Thu Weber A."/>
            <person name="Halstead-Nussloch G."/>
        </authorList>
    </citation>
    <scope>NUCLEOTIDE SEQUENCE [LARGE SCALE GENOMIC DNA]</scope>
    <source>
        <strain evidence="1">AATW-2023a</strain>
        <tissue evidence="1">Whole specimen</tissue>
    </source>
</reference>
<evidence type="ECO:0000313" key="1">
    <source>
        <dbReference type="EMBL" id="KAK6179004.1"/>
    </source>
</evidence>
<keyword evidence="2" id="KW-1185">Reference proteome</keyword>
<organism evidence="1 2">
    <name type="scientific">Patella caerulea</name>
    <name type="common">Rayed Mediterranean limpet</name>
    <dbReference type="NCBI Taxonomy" id="87958"/>
    <lineage>
        <taxon>Eukaryota</taxon>
        <taxon>Metazoa</taxon>
        <taxon>Spiralia</taxon>
        <taxon>Lophotrochozoa</taxon>
        <taxon>Mollusca</taxon>
        <taxon>Gastropoda</taxon>
        <taxon>Patellogastropoda</taxon>
        <taxon>Patelloidea</taxon>
        <taxon>Patellidae</taxon>
        <taxon>Patella</taxon>
    </lineage>
</organism>
<comment type="caution">
    <text evidence="1">The sequence shown here is derived from an EMBL/GenBank/DDBJ whole genome shotgun (WGS) entry which is preliminary data.</text>
</comment>
<dbReference type="AlphaFoldDB" id="A0AAN8JNK9"/>